<dbReference type="EMBL" id="DRLD01000092">
    <property type="protein sequence ID" value="HED09691.1"/>
    <property type="molecule type" value="Genomic_DNA"/>
</dbReference>
<comment type="caution">
    <text evidence="8">The sequence shown here is derived from an EMBL/GenBank/DDBJ whole genome shotgun (WGS) entry which is preliminary data.</text>
</comment>
<dbReference type="AlphaFoldDB" id="A0A7V1PUC3"/>
<dbReference type="InterPro" id="IPR037682">
    <property type="entry name" value="TonB_C"/>
</dbReference>
<evidence type="ECO:0000313" key="8">
    <source>
        <dbReference type="EMBL" id="HED09691.1"/>
    </source>
</evidence>
<evidence type="ECO:0000259" key="7">
    <source>
        <dbReference type="Pfam" id="PF03544"/>
    </source>
</evidence>
<keyword evidence="2 6" id="KW-0812">Transmembrane</keyword>
<keyword evidence="4 6" id="KW-0472">Membrane</keyword>
<dbReference type="InterPro" id="IPR006260">
    <property type="entry name" value="TonB/TolA_C"/>
</dbReference>
<evidence type="ECO:0000256" key="3">
    <source>
        <dbReference type="ARBA" id="ARBA00022989"/>
    </source>
</evidence>
<dbReference type="GO" id="GO:0055085">
    <property type="term" value="P:transmembrane transport"/>
    <property type="evidence" value="ECO:0007669"/>
    <property type="project" value="InterPro"/>
</dbReference>
<feature type="region of interest" description="Disordered" evidence="5">
    <location>
        <begin position="93"/>
        <end position="157"/>
    </location>
</feature>
<feature type="transmembrane region" description="Helical" evidence="6">
    <location>
        <begin position="41"/>
        <end position="62"/>
    </location>
</feature>
<sequence length="367" mass="39698">MEIYQKKLQAQGAARSGGGYRIVSFPKEFEKNILEGMDKRFFLILFSSLVVVFTVITILANIEYSHEELQSALKEKYIQKFYATEFEEPVVKQEEVQDEGIGAEEQVQEEVKKEDQRARQDVGKRAEASGQSAQERREQARRAAARRQAQRSQVQQRVSGAGVLGELSAGGGGGSGDAVYDVLGESGAGSLGNLDEVIGNVDGLQSASSNSTRSVLGERKGSGGRQGRAGIDDLISSGGVGTGSGVNIKRDAGFAIKGVGGRVSGRGSKSANRSQDAIGQVVAKHTSGIENCYKRETKLNPNLKGSVSVRFTIAPNGRVTRVRIVKSTLKNRNVENCITKRIKSWRFNSIDKKEGDVTAGYKWIFSS</sequence>
<name>A0A7V1PUC3_CALAY</name>
<reference evidence="8" key="1">
    <citation type="journal article" date="2020" name="mSystems">
        <title>Genome- and Community-Level Interaction Insights into Carbon Utilization and Element Cycling Functions of Hydrothermarchaeota in Hydrothermal Sediment.</title>
        <authorList>
            <person name="Zhou Z."/>
            <person name="Liu Y."/>
            <person name="Xu W."/>
            <person name="Pan J."/>
            <person name="Luo Z.H."/>
            <person name="Li M."/>
        </authorList>
    </citation>
    <scope>NUCLEOTIDE SEQUENCE [LARGE SCALE GENOMIC DNA]</scope>
    <source>
        <strain evidence="8">HyVt-456</strain>
    </source>
</reference>
<feature type="compositionally biased region" description="Polar residues" evidence="5">
    <location>
        <begin position="203"/>
        <end position="214"/>
    </location>
</feature>
<evidence type="ECO:0000256" key="4">
    <source>
        <dbReference type="ARBA" id="ARBA00023136"/>
    </source>
</evidence>
<proteinExistence type="predicted"/>
<evidence type="ECO:0000256" key="6">
    <source>
        <dbReference type="SAM" id="Phobius"/>
    </source>
</evidence>
<dbReference type="GO" id="GO:0016020">
    <property type="term" value="C:membrane"/>
    <property type="evidence" value="ECO:0007669"/>
    <property type="project" value="UniProtKB-SubCell"/>
</dbReference>
<dbReference type="SUPFAM" id="SSF74653">
    <property type="entry name" value="TolA/TonB C-terminal domain"/>
    <property type="match status" value="1"/>
</dbReference>
<dbReference type="NCBIfam" id="NF033768">
    <property type="entry name" value="myxo_SS_tail"/>
    <property type="match status" value="1"/>
</dbReference>
<evidence type="ECO:0000256" key="2">
    <source>
        <dbReference type="ARBA" id="ARBA00022692"/>
    </source>
</evidence>
<comment type="subcellular location">
    <subcellularLocation>
        <location evidence="1">Membrane</location>
        <topology evidence="1">Single-pass membrane protein</topology>
    </subcellularLocation>
</comment>
<dbReference type="Gene3D" id="3.30.2420.10">
    <property type="entry name" value="TonB"/>
    <property type="match status" value="1"/>
</dbReference>
<evidence type="ECO:0000256" key="5">
    <source>
        <dbReference type="SAM" id="MobiDB-lite"/>
    </source>
</evidence>
<dbReference type="Pfam" id="PF03544">
    <property type="entry name" value="TonB_C"/>
    <property type="match status" value="1"/>
</dbReference>
<dbReference type="InterPro" id="IPR049806">
    <property type="entry name" value="MasK-like_C"/>
</dbReference>
<feature type="domain" description="TonB C-terminal" evidence="7">
    <location>
        <begin position="302"/>
        <end position="364"/>
    </location>
</feature>
<accession>A0A7V1PUC3</accession>
<evidence type="ECO:0000256" key="1">
    <source>
        <dbReference type="ARBA" id="ARBA00004167"/>
    </source>
</evidence>
<feature type="region of interest" description="Disordered" evidence="5">
    <location>
        <begin position="203"/>
        <end position="234"/>
    </location>
</feature>
<protein>
    <submittedName>
        <fullName evidence="8">Energy transducer TonB</fullName>
    </submittedName>
</protein>
<gene>
    <name evidence="8" type="ORF">ENJ10_03300</name>
</gene>
<organism evidence="8">
    <name type="scientific">Caldithrix abyssi</name>
    <dbReference type="NCBI Taxonomy" id="187145"/>
    <lineage>
        <taxon>Bacteria</taxon>
        <taxon>Pseudomonadati</taxon>
        <taxon>Calditrichota</taxon>
        <taxon>Calditrichia</taxon>
        <taxon>Calditrichales</taxon>
        <taxon>Calditrichaceae</taxon>
        <taxon>Caldithrix</taxon>
    </lineage>
</organism>
<feature type="compositionally biased region" description="Acidic residues" evidence="5">
    <location>
        <begin position="96"/>
        <end position="108"/>
    </location>
</feature>
<dbReference type="NCBIfam" id="TIGR01352">
    <property type="entry name" value="tonB_Cterm"/>
    <property type="match status" value="1"/>
</dbReference>
<feature type="compositionally biased region" description="Basic and acidic residues" evidence="5">
    <location>
        <begin position="109"/>
        <end position="127"/>
    </location>
</feature>
<dbReference type="Proteomes" id="UP000886005">
    <property type="component" value="Unassembled WGS sequence"/>
</dbReference>
<keyword evidence="3 6" id="KW-1133">Transmembrane helix</keyword>